<protein>
    <submittedName>
        <fullName evidence="1">Uncharacterized protein</fullName>
    </submittedName>
</protein>
<sequence length="79" mass="9131">MRFLITKVTYHSNYDIGKGLVFGGQTIDVAIDVYTEDSERCQLNTWVELPYSKKLTLEEMENKAIEMAKEKLKMILGQI</sequence>
<dbReference type="GeneID" id="88855631"/>
<proteinExistence type="predicted"/>
<dbReference type="Proteomes" id="UP001300348">
    <property type="component" value="Chromosome"/>
</dbReference>
<evidence type="ECO:0000313" key="1">
    <source>
        <dbReference type="EMBL" id="WNH03735.1"/>
    </source>
</evidence>
<keyword evidence="2" id="KW-1185">Reference proteome</keyword>
<accession>A0ABY9XMF3</accession>
<name>A0ABY9XMF3_9GAMM</name>
<organism evidence="1 2">
    <name type="scientific">Xenorhabdus griffiniae</name>
    <dbReference type="NCBI Taxonomy" id="351672"/>
    <lineage>
        <taxon>Bacteria</taxon>
        <taxon>Pseudomonadati</taxon>
        <taxon>Pseudomonadota</taxon>
        <taxon>Gammaproteobacteria</taxon>
        <taxon>Enterobacterales</taxon>
        <taxon>Morganellaceae</taxon>
        <taxon>Xenorhabdus</taxon>
    </lineage>
</organism>
<evidence type="ECO:0000313" key="2">
    <source>
        <dbReference type="Proteomes" id="UP001300348"/>
    </source>
</evidence>
<dbReference type="RefSeq" id="WP_189760166.1">
    <property type="nucleotide sequence ID" value="NZ_CAWPOC010000224.1"/>
</dbReference>
<dbReference type="EMBL" id="CP133647">
    <property type="protein sequence ID" value="WNH03735.1"/>
    <property type="molecule type" value="Genomic_DNA"/>
</dbReference>
<gene>
    <name evidence="1" type="ORF">QL112_008700</name>
</gene>
<reference evidence="1 2" key="1">
    <citation type="journal article" date="2023" name="Access Microbiol">
        <title>The genome of a steinernematid-associated Pseudomonas piscis bacterium encodes the biosynthesis of insect toxins.</title>
        <authorList>
            <person name="Awori R.M."/>
            <person name="Hendre P."/>
            <person name="Amugune N.O."/>
        </authorList>
    </citation>
    <scope>NUCLEOTIDE SEQUENCE [LARGE SCALE GENOMIC DNA]</scope>
    <source>
        <strain evidence="1 2">97</strain>
    </source>
</reference>